<proteinExistence type="inferred from homology"/>
<dbReference type="InterPro" id="IPR027417">
    <property type="entry name" value="P-loop_NTPase"/>
</dbReference>
<dbReference type="EMBL" id="PKLF01000006">
    <property type="protein sequence ID" value="MBE8612325.1"/>
    <property type="molecule type" value="Genomic_DNA"/>
</dbReference>
<dbReference type="InterPro" id="IPR003593">
    <property type="entry name" value="AAA+_ATPase"/>
</dbReference>
<evidence type="ECO:0000313" key="9">
    <source>
        <dbReference type="EMBL" id="MBE8612325.1"/>
    </source>
</evidence>
<comment type="similarity">
    <text evidence="1">Belongs to the ABC transporter superfamily.</text>
</comment>
<accession>A0A3S4EYC5</accession>
<dbReference type="Gene3D" id="3.40.50.300">
    <property type="entry name" value="P-loop containing nucleotide triphosphate hydrolases"/>
    <property type="match status" value="1"/>
</dbReference>
<evidence type="ECO:0000256" key="7">
    <source>
        <dbReference type="ARBA" id="ARBA00022967"/>
    </source>
</evidence>
<dbReference type="PANTHER" id="PTHR42788:SF18">
    <property type="entry name" value="TAURINE IMPORT ATP-BINDING PROTEIN TAUB"/>
    <property type="match status" value="1"/>
</dbReference>
<evidence type="ECO:0000256" key="6">
    <source>
        <dbReference type="ARBA" id="ARBA00022840"/>
    </source>
</evidence>
<dbReference type="AlphaFoldDB" id="A0A3S4EYC5"/>
<keyword evidence="6 9" id="KW-0067">ATP-binding</keyword>
<reference evidence="9" key="1">
    <citation type="submission" date="2017-12" db="EMBL/GenBank/DDBJ databases">
        <title>Genome sequencing and analysis.</title>
        <authorList>
            <person name="Huang Y.-T."/>
        </authorList>
    </citation>
    <scope>NUCLEOTIDE SEQUENCE</scope>
    <source>
        <strain evidence="9">VGH116</strain>
    </source>
</reference>
<name>A0A3S4EYC5_MORMO</name>
<keyword evidence="3" id="KW-1003">Cell membrane</keyword>
<dbReference type="SMART" id="SM00382">
    <property type="entry name" value="AAA"/>
    <property type="match status" value="1"/>
</dbReference>
<keyword evidence="2" id="KW-0813">Transport</keyword>
<dbReference type="InterPro" id="IPR017871">
    <property type="entry name" value="ABC_transporter-like_CS"/>
</dbReference>
<evidence type="ECO:0000256" key="1">
    <source>
        <dbReference type="ARBA" id="ARBA00005417"/>
    </source>
</evidence>
<dbReference type="PROSITE" id="PS50893">
    <property type="entry name" value="ABC_TRANSPORTER_2"/>
    <property type="match status" value="1"/>
</dbReference>
<dbReference type="GO" id="GO:0005524">
    <property type="term" value="F:ATP binding"/>
    <property type="evidence" value="ECO:0007669"/>
    <property type="project" value="UniProtKB-KW"/>
</dbReference>
<evidence type="ECO:0000256" key="2">
    <source>
        <dbReference type="ARBA" id="ARBA00022448"/>
    </source>
</evidence>
<dbReference type="InterPro" id="IPR050166">
    <property type="entry name" value="ABC_transporter_ATP-bind"/>
</dbReference>
<dbReference type="PROSITE" id="PS00211">
    <property type="entry name" value="ABC_TRANSPORTER_1"/>
    <property type="match status" value="1"/>
</dbReference>
<dbReference type="SUPFAM" id="SSF52540">
    <property type="entry name" value="P-loop containing nucleoside triphosphate hydrolases"/>
    <property type="match status" value="1"/>
</dbReference>
<dbReference type="GO" id="GO:0016887">
    <property type="term" value="F:ATP hydrolysis activity"/>
    <property type="evidence" value="ECO:0007669"/>
    <property type="project" value="InterPro"/>
</dbReference>
<dbReference type="RefSeq" id="WP_036416563.1">
    <property type="nucleotide sequence ID" value="NZ_ABMOGV020000001.1"/>
</dbReference>
<protein>
    <submittedName>
        <fullName evidence="9">Taurine transporter ATP-binding subunit</fullName>
    </submittedName>
</protein>
<organism evidence="9 10">
    <name type="scientific">Morganella morganii</name>
    <name type="common">Proteus morganii</name>
    <dbReference type="NCBI Taxonomy" id="582"/>
    <lineage>
        <taxon>Bacteria</taxon>
        <taxon>Pseudomonadati</taxon>
        <taxon>Pseudomonadota</taxon>
        <taxon>Gammaproteobacteria</taxon>
        <taxon>Enterobacterales</taxon>
        <taxon>Morganellaceae</taxon>
        <taxon>Morganella</taxon>
    </lineage>
</organism>
<dbReference type="InterPro" id="IPR003439">
    <property type="entry name" value="ABC_transporter-like_ATP-bd"/>
</dbReference>
<evidence type="ECO:0000256" key="3">
    <source>
        <dbReference type="ARBA" id="ARBA00022475"/>
    </source>
</evidence>
<keyword evidence="8" id="KW-0472">Membrane</keyword>
<dbReference type="Proteomes" id="UP000650477">
    <property type="component" value="Unassembled WGS sequence"/>
</dbReference>
<evidence type="ECO:0000256" key="4">
    <source>
        <dbReference type="ARBA" id="ARBA00022519"/>
    </source>
</evidence>
<evidence type="ECO:0000256" key="5">
    <source>
        <dbReference type="ARBA" id="ARBA00022741"/>
    </source>
</evidence>
<evidence type="ECO:0000313" key="10">
    <source>
        <dbReference type="Proteomes" id="UP000650477"/>
    </source>
</evidence>
<sequence length="257" mass="28473">MADIVLENIDLVYHGQPQTTLSGINLTIPDNGITVILGASGCGKTSLLNIVAGFLTPSGGKITRNGNDIQHPASDRAVVFQNDALMPWLNVYENVALGLKIKKLGKQEEKAIVEENLQKVGLLHAITDNIWSLSGGMRQRVGIARALAVKSDFILMDEPFGALDAANREQMQSLILTLWQKQQSAFFIITHDIEEALLMATKLILMAPYPGRIISGEEPPFYKQWSQGRRIREIKSDPAFIHHRDTLSDKIMAYQRG</sequence>
<dbReference type="PANTHER" id="PTHR42788">
    <property type="entry name" value="TAURINE IMPORT ATP-BINDING PROTEIN-RELATED"/>
    <property type="match status" value="1"/>
</dbReference>
<keyword evidence="7" id="KW-1278">Translocase</keyword>
<dbReference type="Pfam" id="PF00005">
    <property type="entry name" value="ABC_tran"/>
    <property type="match status" value="1"/>
</dbReference>
<dbReference type="CDD" id="cd03293">
    <property type="entry name" value="ABC_NrtD_SsuB_transporters"/>
    <property type="match status" value="1"/>
</dbReference>
<keyword evidence="4" id="KW-0997">Cell inner membrane</keyword>
<comment type="caution">
    <text evidence="9">The sequence shown here is derived from an EMBL/GenBank/DDBJ whole genome shotgun (WGS) entry which is preliminary data.</text>
</comment>
<evidence type="ECO:0000256" key="8">
    <source>
        <dbReference type="ARBA" id="ARBA00023136"/>
    </source>
</evidence>
<keyword evidence="5" id="KW-0547">Nucleotide-binding</keyword>
<gene>
    <name evidence="9" type="primary">tauB</name>
    <name evidence="9" type="ORF">CYG68_07805</name>
</gene>